<dbReference type="GO" id="GO:0005737">
    <property type="term" value="C:cytoplasm"/>
    <property type="evidence" value="ECO:0007669"/>
    <property type="project" value="TreeGrafter"/>
</dbReference>
<evidence type="ECO:0000256" key="1">
    <source>
        <dbReference type="ARBA" id="ARBA00006484"/>
    </source>
</evidence>
<dbReference type="InterPro" id="IPR051468">
    <property type="entry name" value="Fungal_SecMetab_SDRs"/>
</dbReference>
<dbReference type="PRINTS" id="PR00081">
    <property type="entry name" value="GDHRDH"/>
</dbReference>
<name>A0AAI8W0A9_9PEZI</name>
<reference evidence="2" key="1">
    <citation type="submission" date="2023-10" db="EMBL/GenBank/DDBJ databases">
        <authorList>
            <person name="Hackl T."/>
        </authorList>
    </citation>
    <scope>NUCLEOTIDE SEQUENCE</scope>
</reference>
<dbReference type="SUPFAM" id="SSF51735">
    <property type="entry name" value="NAD(P)-binding Rossmann-fold domains"/>
    <property type="match status" value="1"/>
</dbReference>
<keyword evidence="3" id="KW-1185">Reference proteome</keyword>
<dbReference type="PANTHER" id="PTHR43544:SF26">
    <property type="entry name" value="SHORT CHAIN DEHYDROGENASE_REDUCTASE FAMILY OXIDOREDUCTASE (JCVI)"/>
    <property type="match status" value="1"/>
</dbReference>
<evidence type="ECO:0000313" key="2">
    <source>
        <dbReference type="EMBL" id="CAJ2514333.1"/>
    </source>
</evidence>
<gene>
    <name evidence="2" type="ORF">KHLLAP_LOCUS14801</name>
</gene>
<protein>
    <submittedName>
        <fullName evidence="2">Uu.00g024520.m01.CDS01</fullName>
    </submittedName>
</protein>
<dbReference type="Gene3D" id="3.40.50.720">
    <property type="entry name" value="NAD(P)-binding Rossmann-like Domain"/>
    <property type="match status" value="1"/>
</dbReference>
<dbReference type="Pfam" id="PF00106">
    <property type="entry name" value="adh_short"/>
    <property type="match status" value="1"/>
</dbReference>
<dbReference type="EMBL" id="CAUWAG010000020">
    <property type="protein sequence ID" value="CAJ2514333.1"/>
    <property type="molecule type" value="Genomic_DNA"/>
</dbReference>
<dbReference type="PANTHER" id="PTHR43544">
    <property type="entry name" value="SHORT-CHAIN DEHYDROGENASE/REDUCTASE"/>
    <property type="match status" value="1"/>
</dbReference>
<dbReference type="GO" id="GO:0016491">
    <property type="term" value="F:oxidoreductase activity"/>
    <property type="evidence" value="ECO:0007669"/>
    <property type="project" value="TreeGrafter"/>
</dbReference>
<dbReference type="Proteomes" id="UP001295740">
    <property type="component" value="Unassembled WGS sequence"/>
</dbReference>
<accession>A0AAI8W0A9</accession>
<comment type="similarity">
    <text evidence="1">Belongs to the short-chain dehydrogenases/reductases (SDR) family.</text>
</comment>
<sequence>MSTIVLITGANRGLGKGMLERYLKLPNHTLIAANRNPDHPSSKELSKLPTAEGTKLIVIKIDAKVWQDPFDAVKTLEAQGIDHVDVVIANAGVSYTWPKVAEVKLEDIEAHMWPNAYGGVALYQAFRPLLKKSKKEPVLTNMGSTAGSLNSPLPFPNAAYGPSKSVSAWFTIKIHMEDDWLNSFSLGPGWVHTDLGDAGAIGLGADEDTQAKFMISCDDSCDGMFKVVTETSREKHGGKLVLFNGDVTPW</sequence>
<comment type="caution">
    <text evidence="2">The sequence shown here is derived from an EMBL/GenBank/DDBJ whole genome shotgun (WGS) entry which is preliminary data.</text>
</comment>
<proteinExistence type="inferred from homology"/>
<dbReference type="AlphaFoldDB" id="A0AAI8W0A9"/>
<dbReference type="InterPro" id="IPR002347">
    <property type="entry name" value="SDR_fam"/>
</dbReference>
<organism evidence="2 3">
    <name type="scientific">Anthostomella pinea</name>
    <dbReference type="NCBI Taxonomy" id="933095"/>
    <lineage>
        <taxon>Eukaryota</taxon>
        <taxon>Fungi</taxon>
        <taxon>Dikarya</taxon>
        <taxon>Ascomycota</taxon>
        <taxon>Pezizomycotina</taxon>
        <taxon>Sordariomycetes</taxon>
        <taxon>Xylariomycetidae</taxon>
        <taxon>Xylariales</taxon>
        <taxon>Xylariaceae</taxon>
        <taxon>Anthostomella</taxon>
    </lineage>
</organism>
<dbReference type="InterPro" id="IPR036291">
    <property type="entry name" value="NAD(P)-bd_dom_sf"/>
</dbReference>
<evidence type="ECO:0000313" key="3">
    <source>
        <dbReference type="Proteomes" id="UP001295740"/>
    </source>
</evidence>